<accession>S9QV22</accession>
<keyword evidence="2" id="KW-1185">Reference proteome</keyword>
<name>S9QV22_CYSF2</name>
<evidence type="ECO:0000313" key="1">
    <source>
        <dbReference type="EMBL" id="EPX65174.1"/>
    </source>
</evidence>
<dbReference type="AlphaFoldDB" id="S9QV22"/>
<evidence type="ECO:0000313" key="2">
    <source>
        <dbReference type="Proteomes" id="UP000011682"/>
    </source>
</evidence>
<comment type="caution">
    <text evidence="1">The sequence shown here is derived from an EMBL/GenBank/DDBJ whole genome shotgun (WGS) entry which is preliminary data.</text>
</comment>
<gene>
    <name evidence="1" type="ORF">D187_000599</name>
</gene>
<proteinExistence type="predicted"/>
<sequence length="49" mass="5189">MQAIIVAGERLTRRMAVATTVLPAPNAKINMALLRLLALSASHASMDSL</sequence>
<protein>
    <submittedName>
        <fullName evidence="1">Uncharacterized protein</fullName>
    </submittedName>
</protein>
<organism evidence="1 2">
    <name type="scientific">Cystobacter fuscus (strain ATCC 25194 / DSM 2262 / NBRC 100088 / M29)</name>
    <dbReference type="NCBI Taxonomy" id="1242864"/>
    <lineage>
        <taxon>Bacteria</taxon>
        <taxon>Pseudomonadati</taxon>
        <taxon>Myxococcota</taxon>
        <taxon>Myxococcia</taxon>
        <taxon>Myxococcales</taxon>
        <taxon>Cystobacterineae</taxon>
        <taxon>Archangiaceae</taxon>
        <taxon>Cystobacter</taxon>
    </lineage>
</organism>
<reference evidence="1" key="1">
    <citation type="submission" date="2013-05" db="EMBL/GenBank/DDBJ databases">
        <title>Genome assembly of Cystobacter fuscus DSM 2262.</title>
        <authorList>
            <person name="Sharma G."/>
            <person name="Khatri I."/>
            <person name="Kaur C."/>
            <person name="Mayilraj S."/>
            <person name="Subramanian S."/>
        </authorList>
    </citation>
    <scope>NUCLEOTIDE SEQUENCE [LARGE SCALE GENOMIC DNA]</scope>
    <source>
        <strain evidence="1">DSM 2262</strain>
    </source>
</reference>
<dbReference type="EMBL" id="ANAH02000001">
    <property type="protein sequence ID" value="EPX65174.1"/>
    <property type="molecule type" value="Genomic_DNA"/>
</dbReference>
<dbReference type="Proteomes" id="UP000011682">
    <property type="component" value="Unassembled WGS sequence"/>
</dbReference>